<dbReference type="NCBIfam" id="TIGR01470">
    <property type="entry name" value="cysG_Nterm"/>
    <property type="match status" value="1"/>
</dbReference>
<dbReference type="SUPFAM" id="SSF75615">
    <property type="entry name" value="Siroheme synthase middle domains-like"/>
    <property type="match status" value="1"/>
</dbReference>
<dbReference type="InterPro" id="IPR028161">
    <property type="entry name" value="Met8-like"/>
</dbReference>
<gene>
    <name evidence="7" type="ORF">HRJ34_18960</name>
</gene>
<organism evidence="7 8">
    <name type="scientific">Rhizorhabdus wittichii</name>
    <dbReference type="NCBI Taxonomy" id="160791"/>
    <lineage>
        <taxon>Bacteria</taxon>
        <taxon>Pseudomonadati</taxon>
        <taxon>Pseudomonadota</taxon>
        <taxon>Alphaproteobacteria</taxon>
        <taxon>Sphingomonadales</taxon>
        <taxon>Sphingomonadaceae</taxon>
        <taxon>Rhizorhabdus</taxon>
    </lineage>
</organism>
<dbReference type="Gene3D" id="3.40.50.720">
    <property type="entry name" value="NAD(P)-binding Rossmann-like Domain"/>
    <property type="match status" value="1"/>
</dbReference>
<dbReference type="PANTHER" id="PTHR35330">
    <property type="entry name" value="SIROHEME BIOSYNTHESIS PROTEIN MET8"/>
    <property type="match status" value="1"/>
</dbReference>
<protein>
    <recommendedName>
        <fullName evidence="2">precorrin-2 dehydrogenase</fullName>
        <ecNumber evidence="2">1.3.1.76</ecNumber>
    </recommendedName>
</protein>
<accession>A0A975D024</accession>
<evidence type="ECO:0000256" key="6">
    <source>
        <dbReference type="ARBA" id="ARBA00047561"/>
    </source>
</evidence>
<dbReference type="PANTHER" id="PTHR35330:SF1">
    <property type="entry name" value="SIROHEME BIOSYNTHESIS PROTEIN MET8"/>
    <property type="match status" value="1"/>
</dbReference>
<dbReference type="EC" id="1.3.1.76" evidence="2"/>
<dbReference type="GO" id="GO:0019354">
    <property type="term" value="P:siroheme biosynthetic process"/>
    <property type="evidence" value="ECO:0007669"/>
    <property type="project" value="InterPro"/>
</dbReference>
<keyword evidence="4" id="KW-0520">NAD</keyword>
<dbReference type="InterPro" id="IPR036291">
    <property type="entry name" value="NAD(P)-bd_dom_sf"/>
</dbReference>
<dbReference type="GO" id="GO:0043115">
    <property type="term" value="F:precorrin-2 dehydrogenase activity"/>
    <property type="evidence" value="ECO:0007669"/>
    <property type="project" value="UniProtKB-EC"/>
</dbReference>
<comment type="catalytic activity">
    <reaction evidence="6">
        <text>precorrin-2 + NAD(+) = sirohydrochlorin + NADH + 2 H(+)</text>
        <dbReference type="Rhea" id="RHEA:15613"/>
        <dbReference type="ChEBI" id="CHEBI:15378"/>
        <dbReference type="ChEBI" id="CHEBI:57540"/>
        <dbReference type="ChEBI" id="CHEBI:57945"/>
        <dbReference type="ChEBI" id="CHEBI:58351"/>
        <dbReference type="ChEBI" id="CHEBI:58827"/>
        <dbReference type="EC" id="1.3.1.76"/>
    </reaction>
</comment>
<comment type="pathway">
    <text evidence="1">Porphyrin-containing compound metabolism; siroheme biosynthesis; sirohydrochlorin from precorrin-2: step 1/1.</text>
</comment>
<dbReference type="SUPFAM" id="SSF51735">
    <property type="entry name" value="NAD(P)-binding Rossmann-fold domains"/>
    <property type="match status" value="1"/>
</dbReference>
<proteinExistence type="predicted"/>
<dbReference type="Pfam" id="PF13241">
    <property type="entry name" value="NAD_binding_7"/>
    <property type="match status" value="1"/>
</dbReference>
<evidence type="ECO:0000313" key="8">
    <source>
        <dbReference type="Proteomes" id="UP000664914"/>
    </source>
</evidence>
<dbReference type="RefSeq" id="WP_041379285.1">
    <property type="nucleotide sequence ID" value="NZ_CP059319.1"/>
</dbReference>
<dbReference type="InterPro" id="IPR006367">
    <property type="entry name" value="Sirohaem_synthase_N"/>
</dbReference>
<reference evidence="7" key="1">
    <citation type="submission" date="2020-07" db="EMBL/GenBank/DDBJ databases">
        <authorList>
            <person name="Camacho E."/>
        </authorList>
    </citation>
    <scope>NUCLEOTIDE SEQUENCE</scope>
    <source>
        <strain evidence="7">MPO218</strain>
    </source>
</reference>
<dbReference type="AlphaFoldDB" id="A0A975D024"/>
<sequence>MHSLPIFVDLRGRPVVLLGEGEAAEAKRRLIERAGGRPIDEAEGEGREARLAFVACADDADAEAAAARLRARGLIVNVADRPALCDFTLPAIVDRDPVLVAIGTGGRSAGLAKALRQRIEALLPAGLGALAEALFAARAHIRTRWPDADGRRRAIDGGLAEGGPLDPLGNGAADAVGGWLAAGHAEAADRIVTIRLRSADPDDLTLGEARLLGQADRLYHRPDAPPAILARARADAARHACAAPPAAPGPGLSIDLGFA</sequence>
<dbReference type="EMBL" id="CP059319">
    <property type="protein sequence ID" value="QTH20403.1"/>
    <property type="molecule type" value="Genomic_DNA"/>
</dbReference>
<evidence type="ECO:0000256" key="2">
    <source>
        <dbReference type="ARBA" id="ARBA00012400"/>
    </source>
</evidence>
<evidence type="ECO:0000256" key="1">
    <source>
        <dbReference type="ARBA" id="ARBA00005010"/>
    </source>
</evidence>
<keyword evidence="5" id="KW-0627">Porphyrin biosynthesis</keyword>
<evidence type="ECO:0000256" key="3">
    <source>
        <dbReference type="ARBA" id="ARBA00023002"/>
    </source>
</evidence>
<keyword evidence="3" id="KW-0560">Oxidoreductase</keyword>
<evidence type="ECO:0000256" key="5">
    <source>
        <dbReference type="ARBA" id="ARBA00023244"/>
    </source>
</evidence>
<evidence type="ECO:0000256" key="4">
    <source>
        <dbReference type="ARBA" id="ARBA00023027"/>
    </source>
</evidence>
<name>A0A975D024_9SPHN</name>
<dbReference type="Gene3D" id="3.30.160.110">
    <property type="entry name" value="Siroheme synthase, domain 2"/>
    <property type="match status" value="1"/>
</dbReference>
<reference evidence="7" key="2">
    <citation type="submission" date="2021-04" db="EMBL/GenBank/DDBJ databases">
        <title>Isolation and genomic analysis of the ibuprofen-degrading bacterium Sphingomonas strain MPO218.</title>
        <authorList>
            <person name="Aulestia M."/>
            <person name="Flores A."/>
            <person name="Mangas E.L."/>
            <person name="Perez-Pulido A.J."/>
            <person name="Santero E."/>
            <person name="Camacho E.M."/>
        </authorList>
    </citation>
    <scope>NUCLEOTIDE SEQUENCE</scope>
    <source>
        <strain evidence="7">MPO218</strain>
    </source>
</reference>
<dbReference type="Proteomes" id="UP000664914">
    <property type="component" value="Chromosome"/>
</dbReference>
<evidence type="ECO:0000313" key="7">
    <source>
        <dbReference type="EMBL" id="QTH20403.1"/>
    </source>
</evidence>
<dbReference type="GO" id="GO:0004325">
    <property type="term" value="F:ferrochelatase activity"/>
    <property type="evidence" value="ECO:0007669"/>
    <property type="project" value="InterPro"/>
</dbReference>